<protein>
    <submittedName>
        <fullName evidence="1">KLTH0B05390p</fullName>
    </submittedName>
</protein>
<reference evidence="1 2" key="1">
    <citation type="journal article" date="2009" name="Genome Res.">
        <title>Comparative genomics of protoploid Saccharomycetaceae.</title>
        <authorList>
            <consortium name="The Genolevures Consortium"/>
            <person name="Souciet J.-L."/>
            <person name="Dujon B."/>
            <person name="Gaillardin C."/>
            <person name="Johnston M."/>
            <person name="Baret P.V."/>
            <person name="Cliften P."/>
            <person name="Sherman D.J."/>
            <person name="Weissenbach J."/>
            <person name="Westhof E."/>
            <person name="Wincker P."/>
            <person name="Jubin C."/>
            <person name="Poulain J."/>
            <person name="Barbe V."/>
            <person name="Segurens B."/>
            <person name="Artiguenave F."/>
            <person name="Anthouard V."/>
            <person name="Vacherie B."/>
            <person name="Val M.-E."/>
            <person name="Fulton R.S."/>
            <person name="Minx P."/>
            <person name="Wilson R."/>
            <person name="Durrens P."/>
            <person name="Jean G."/>
            <person name="Marck C."/>
            <person name="Martin T."/>
            <person name="Nikolski M."/>
            <person name="Rolland T."/>
            <person name="Seret M.-L."/>
            <person name="Casaregola S."/>
            <person name="Despons L."/>
            <person name="Fairhead C."/>
            <person name="Fischer G."/>
            <person name="Lafontaine I."/>
            <person name="Leh V."/>
            <person name="Lemaire M."/>
            <person name="de Montigny J."/>
            <person name="Neuveglise C."/>
            <person name="Thierry A."/>
            <person name="Blanc-Lenfle I."/>
            <person name="Bleykasten C."/>
            <person name="Diffels J."/>
            <person name="Fritsch E."/>
            <person name="Frangeul L."/>
            <person name="Goeffon A."/>
            <person name="Jauniaux N."/>
            <person name="Kachouri-Lafond R."/>
            <person name="Payen C."/>
            <person name="Potier S."/>
            <person name="Pribylova L."/>
            <person name="Ozanne C."/>
            <person name="Richard G.-F."/>
            <person name="Sacerdot C."/>
            <person name="Straub M.-L."/>
            <person name="Talla E."/>
        </authorList>
    </citation>
    <scope>NUCLEOTIDE SEQUENCE [LARGE SCALE GENOMIC DNA]</scope>
    <source>
        <strain evidence="2">ATCC 56472 / CBS 6340 / NRRL Y-8284</strain>
    </source>
</reference>
<dbReference type="RefSeq" id="XP_002552022.1">
    <property type="nucleotide sequence ID" value="XM_002551976.1"/>
</dbReference>
<dbReference type="OMA" id="KELLXGQ"/>
<organism evidence="1 2">
    <name type="scientific">Lachancea thermotolerans (strain ATCC 56472 / CBS 6340 / NRRL Y-8284)</name>
    <name type="common">Yeast</name>
    <name type="synonym">Kluyveromyces thermotolerans</name>
    <dbReference type="NCBI Taxonomy" id="559295"/>
    <lineage>
        <taxon>Eukaryota</taxon>
        <taxon>Fungi</taxon>
        <taxon>Dikarya</taxon>
        <taxon>Ascomycota</taxon>
        <taxon>Saccharomycotina</taxon>
        <taxon>Saccharomycetes</taxon>
        <taxon>Saccharomycetales</taxon>
        <taxon>Saccharomycetaceae</taxon>
        <taxon>Lachancea</taxon>
    </lineage>
</organism>
<proteinExistence type="predicted"/>
<dbReference type="eggNOG" id="KOG4401">
    <property type="taxonomic scope" value="Eukaryota"/>
</dbReference>
<dbReference type="Proteomes" id="UP000002036">
    <property type="component" value="Chromosome B"/>
</dbReference>
<dbReference type="InterPro" id="IPR039683">
    <property type="entry name" value="Lsm12-like"/>
</dbReference>
<dbReference type="STRING" id="559295.C5DCS3"/>
<evidence type="ECO:0000313" key="2">
    <source>
        <dbReference type="Proteomes" id="UP000002036"/>
    </source>
</evidence>
<keyword evidence="2" id="KW-1185">Reference proteome</keyword>
<accession>C5DCS3</accession>
<dbReference type="OrthoDB" id="1057137at2759"/>
<dbReference type="EMBL" id="CU928166">
    <property type="protein sequence ID" value="CAR21584.1"/>
    <property type="molecule type" value="Genomic_DNA"/>
</dbReference>
<dbReference type="HOGENOM" id="CLU_160190_0_0_1"/>
<name>C5DCS3_LACTC</name>
<dbReference type="GeneID" id="8290860"/>
<evidence type="ECO:0000313" key="1">
    <source>
        <dbReference type="EMBL" id="CAR21584.1"/>
    </source>
</evidence>
<dbReference type="PANTHER" id="PTHR13542">
    <property type="entry name" value="LSM12 HOMOLOG"/>
    <property type="match status" value="1"/>
</dbReference>
<dbReference type="InParanoid" id="C5DCS3"/>
<dbReference type="FunCoup" id="C5DCS3">
    <property type="interactions" value="734"/>
</dbReference>
<gene>
    <name evidence="1" type="ordered locus">KLTH0B05390g</name>
</gene>
<sequence length="116" mass="12920">MSISLEHILGFKVKVTNVLDVASAGNIYSYNSSNNTITLQLTKSAHHAQQFKVIRLSFIKSLEVIGERPTKNSFRKDSMKPIEIRIENVREALQNKVQQAQGATAAIQEHIVTASK</sequence>
<dbReference type="AlphaFoldDB" id="C5DCS3"/>
<dbReference type="KEGG" id="lth:KLTH0B05390g"/>